<dbReference type="GO" id="GO:0004930">
    <property type="term" value="F:G protein-coupled receptor activity"/>
    <property type="evidence" value="ECO:0007669"/>
    <property type="project" value="UniProtKB-KW"/>
</dbReference>
<evidence type="ECO:0000313" key="11">
    <source>
        <dbReference type="EMBL" id="CAF1167668.1"/>
    </source>
</evidence>
<dbReference type="GO" id="GO:0005886">
    <property type="term" value="C:plasma membrane"/>
    <property type="evidence" value="ECO:0007669"/>
    <property type="project" value="TreeGrafter"/>
</dbReference>
<accession>A0A814TWA3</accession>
<evidence type="ECO:0000256" key="2">
    <source>
        <dbReference type="ARBA" id="ARBA00022692"/>
    </source>
</evidence>
<dbReference type="PANTHER" id="PTHR24243:SF230">
    <property type="entry name" value="G-PROTEIN COUPLED RECEPTORS FAMILY 1 PROFILE DOMAIN-CONTAINING PROTEIN"/>
    <property type="match status" value="1"/>
</dbReference>
<gene>
    <name evidence="12" type="ORF">OKA104_LOCUS40873</name>
    <name evidence="11" type="ORF">VCS650_LOCUS23733</name>
</gene>
<dbReference type="PANTHER" id="PTHR24243">
    <property type="entry name" value="G-PROTEIN COUPLED RECEPTOR"/>
    <property type="match status" value="1"/>
</dbReference>
<keyword evidence="7" id="KW-0807">Transducer</keyword>
<keyword evidence="2 9" id="KW-0812">Transmembrane</keyword>
<dbReference type="AlphaFoldDB" id="A0A814TWA3"/>
<evidence type="ECO:0000313" key="12">
    <source>
        <dbReference type="EMBL" id="CAF4198827.1"/>
    </source>
</evidence>
<evidence type="ECO:0000256" key="6">
    <source>
        <dbReference type="ARBA" id="ARBA00023170"/>
    </source>
</evidence>
<name>A0A814TWA3_9BILA</name>
<organism evidence="11 13">
    <name type="scientific">Adineta steineri</name>
    <dbReference type="NCBI Taxonomy" id="433720"/>
    <lineage>
        <taxon>Eukaryota</taxon>
        <taxon>Metazoa</taxon>
        <taxon>Spiralia</taxon>
        <taxon>Gnathifera</taxon>
        <taxon>Rotifera</taxon>
        <taxon>Eurotatoria</taxon>
        <taxon>Bdelloidea</taxon>
        <taxon>Adinetida</taxon>
        <taxon>Adinetidae</taxon>
        <taxon>Adineta</taxon>
    </lineage>
</organism>
<feature type="transmembrane region" description="Helical" evidence="9">
    <location>
        <begin position="190"/>
        <end position="212"/>
    </location>
</feature>
<evidence type="ECO:0000256" key="8">
    <source>
        <dbReference type="SAM" id="MobiDB-lite"/>
    </source>
</evidence>
<evidence type="ECO:0000256" key="3">
    <source>
        <dbReference type="ARBA" id="ARBA00022989"/>
    </source>
</evidence>
<feature type="transmembrane region" description="Helical" evidence="9">
    <location>
        <begin position="249"/>
        <end position="273"/>
    </location>
</feature>
<dbReference type="InterPro" id="IPR017452">
    <property type="entry name" value="GPCR_Rhodpsn_7TM"/>
</dbReference>
<protein>
    <recommendedName>
        <fullName evidence="10">G-protein coupled receptors family 1 profile domain-containing protein</fullName>
    </recommendedName>
</protein>
<keyword evidence="5 9" id="KW-0472">Membrane</keyword>
<feature type="domain" description="G-protein coupled receptors family 1 profile" evidence="10">
    <location>
        <begin position="46"/>
        <end position="316"/>
    </location>
</feature>
<dbReference type="OrthoDB" id="10020943at2759"/>
<sequence length="354" mass="39743">MSNTTINGTSIIISDNQAHLISLFNSLNKYISQIGLGLILIMGNIGSALTCLVFSQPTFNKSPCAMYFIASSFAQFFTFNFALVTRMIHYGYSITTLNTNLYYCKIRFYLFYIFVAVPRYQIILASIDRYFASSRDAVRRQWSSPKVASRLMIGTAIIWCLIYIQVLIFYDISTGSCKYRSGAYGVFFSTYIAIDSGILPLFLMLVFGLLTVNNIRKTKQRIGPGGGTNENRPAQGSKMSKKDAQLHKMLAHQITLFIVLNLPNPCYLVYSAFTINTPKSSLRTTIEAFASNMTYVLIYLGFSLTFANFATSSEIFRRELLQLIQTKILRQNPTRVTTGGGTTVRGLRPNDGDE</sequence>
<evidence type="ECO:0000256" key="4">
    <source>
        <dbReference type="ARBA" id="ARBA00023040"/>
    </source>
</evidence>
<feature type="transmembrane region" description="Helical" evidence="9">
    <location>
        <begin position="108"/>
        <end position="127"/>
    </location>
</feature>
<feature type="transmembrane region" description="Helical" evidence="9">
    <location>
        <begin position="30"/>
        <end position="54"/>
    </location>
</feature>
<evidence type="ECO:0000313" key="13">
    <source>
        <dbReference type="Proteomes" id="UP000663891"/>
    </source>
</evidence>
<dbReference type="Proteomes" id="UP000663891">
    <property type="component" value="Unassembled WGS sequence"/>
</dbReference>
<dbReference type="InterPro" id="IPR000276">
    <property type="entry name" value="GPCR_Rhodpsn"/>
</dbReference>
<dbReference type="EMBL" id="CAJNON010000283">
    <property type="protein sequence ID" value="CAF1167668.1"/>
    <property type="molecule type" value="Genomic_DNA"/>
</dbReference>
<keyword evidence="4" id="KW-0297">G-protein coupled receptor</keyword>
<dbReference type="Proteomes" id="UP000663881">
    <property type="component" value="Unassembled WGS sequence"/>
</dbReference>
<feature type="transmembrane region" description="Helical" evidence="9">
    <location>
        <begin position="147"/>
        <end position="170"/>
    </location>
</feature>
<evidence type="ECO:0000259" key="10">
    <source>
        <dbReference type="PROSITE" id="PS50262"/>
    </source>
</evidence>
<keyword evidence="3 9" id="KW-1133">Transmembrane helix</keyword>
<proteinExistence type="predicted"/>
<evidence type="ECO:0000256" key="9">
    <source>
        <dbReference type="SAM" id="Phobius"/>
    </source>
</evidence>
<evidence type="ECO:0000256" key="5">
    <source>
        <dbReference type="ARBA" id="ARBA00023136"/>
    </source>
</evidence>
<dbReference type="EMBL" id="CAJOAY010009144">
    <property type="protein sequence ID" value="CAF4198827.1"/>
    <property type="molecule type" value="Genomic_DNA"/>
</dbReference>
<dbReference type="SUPFAM" id="SSF81321">
    <property type="entry name" value="Family A G protein-coupled receptor-like"/>
    <property type="match status" value="1"/>
</dbReference>
<evidence type="ECO:0000256" key="7">
    <source>
        <dbReference type="ARBA" id="ARBA00023224"/>
    </source>
</evidence>
<dbReference type="Pfam" id="PF00001">
    <property type="entry name" value="7tm_1"/>
    <property type="match status" value="1"/>
</dbReference>
<keyword evidence="6" id="KW-0675">Receptor</keyword>
<comment type="caution">
    <text evidence="11">The sequence shown here is derived from an EMBL/GenBank/DDBJ whole genome shotgun (WGS) entry which is preliminary data.</text>
</comment>
<feature type="region of interest" description="Disordered" evidence="8">
    <location>
        <begin position="334"/>
        <end position="354"/>
    </location>
</feature>
<dbReference type="Gene3D" id="1.20.1070.10">
    <property type="entry name" value="Rhodopsin 7-helix transmembrane proteins"/>
    <property type="match status" value="1"/>
</dbReference>
<evidence type="ECO:0000256" key="1">
    <source>
        <dbReference type="ARBA" id="ARBA00004141"/>
    </source>
</evidence>
<feature type="transmembrane region" description="Helical" evidence="9">
    <location>
        <begin position="293"/>
        <end position="311"/>
    </location>
</feature>
<reference evidence="11" key="1">
    <citation type="submission" date="2021-02" db="EMBL/GenBank/DDBJ databases">
        <authorList>
            <person name="Nowell W R."/>
        </authorList>
    </citation>
    <scope>NUCLEOTIDE SEQUENCE</scope>
</reference>
<feature type="transmembrane region" description="Helical" evidence="9">
    <location>
        <begin position="66"/>
        <end position="88"/>
    </location>
</feature>
<comment type="subcellular location">
    <subcellularLocation>
        <location evidence="1">Membrane</location>
        <topology evidence="1">Multi-pass membrane protein</topology>
    </subcellularLocation>
</comment>
<dbReference type="PROSITE" id="PS50262">
    <property type="entry name" value="G_PROTEIN_RECEP_F1_2"/>
    <property type="match status" value="1"/>
</dbReference>